<reference evidence="1" key="1">
    <citation type="submission" date="2014-05" db="EMBL/GenBank/DDBJ databases">
        <title>The transcriptome of the halophilic microalga Tetraselmis sp. GSL018 isolated from the Great Salt Lake, Utah.</title>
        <authorList>
            <person name="Jinkerson R.E."/>
            <person name="D'Adamo S."/>
            <person name="Posewitz M.C."/>
        </authorList>
    </citation>
    <scope>NUCLEOTIDE SEQUENCE</scope>
    <source>
        <strain evidence="1">GSL018</strain>
    </source>
</reference>
<proteinExistence type="predicted"/>
<gene>
    <name evidence="1" type="ORF">TSPGSL018_20092</name>
</gene>
<dbReference type="EMBL" id="GBEZ01009111">
    <property type="protein sequence ID" value="JAC76459.1"/>
    <property type="molecule type" value="Transcribed_RNA"/>
</dbReference>
<name>A0A061S0B0_9CHLO</name>
<evidence type="ECO:0000313" key="1">
    <source>
        <dbReference type="EMBL" id="JAC76459.1"/>
    </source>
</evidence>
<protein>
    <submittedName>
        <fullName evidence="1">Uncharacterized protein</fullName>
    </submittedName>
</protein>
<accession>A0A061S0B0</accession>
<organism evidence="1">
    <name type="scientific">Tetraselmis sp. GSL018</name>
    <dbReference type="NCBI Taxonomy" id="582737"/>
    <lineage>
        <taxon>Eukaryota</taxon>
        <taxon>Viridiplantae</taxon>
        <taxon>Chlorophyta</taxon>
        <taxon>core chlorophytes</taxon>
        <taxon>Chlorodendrophyceae</taxon>
        <taxon>Chlorodendrales</taxon>
        <taxon>Chlorodendraceae</taxon>
        <taxon>Tetraselmis</taxon>
    </lineage>
</organism>
<dbReference type="AlphaFoldDB" id="A0A061S0B0"/>
<sequence>MPLVVVIGKYLQMYPEINLERLYRCLFSKKKEATSHSGH</sequence>